<dbReference type="Gene3D" id="4.10.280.10">
    <property type="entry name" value="Helix-loop-helix DNA-binding domain"/>
    <property type="match status" value="1"/>
</dbReference>
<dbReference type="AlphaFoldDB" id="A0AAD5KN21"/>
<feature type="domain" description="BHLH" evidence="6">
    <location>
        <begin position="107"/>
        <end position="159"/>
    </location>
</feature>
<evidence type="ECO:0000256" key="2">
    <source>
        <dbReference type="ARBA" id="ARBA00023125"/>
    </source>
</evidence>
<sequence>MNSHFDLESVNRQFLIESSASHCLADFTADSSTFYDESCGTHSPSDDSELMSGSDAESVYSSSPEHRSSDSGGHHSSSGRASNSNGVGSSSSRSWRRKRRCGHQQVHQRQAANLRERRRMQSINDAFEGLRTHIPTLPYEKRLSKVDTLRLAIGYIGFLAELVANDRHPTDVLQNVVPEPPKKIFISSTKDVQHHGVASVASVHSISWSSEKENANATHPGGVMVAKLWTPEDPRSLRSHQDSAGPFGQAN</sequence>
<dbReference type="SMART" id="SM00353">
    <property type="entry name" value="HLH"/>
    <property type="match status" value="1"/>
</dbReference>
<keyword evidence="1" id="KW-0805">Transcription regulation</keyword>
<dbReference type="Pfam" id="PF00010">
    <property type="entry name" value="HLH"/>
    <property type="match status" value="1"/>
</dbReference>
<keyword evidence="4" id="KW-0539">Nucleus</keyword>
<dbReference type="GO" id="GO:0032502">
    <property type="term" value="P:developmental process"/>
    <property type="evidence" value="ECO:0007669"/>
    <property type="project" value="TreeGrafter"/>
</dbReference>
<dbReference type="FunFam" id="4.10.280.10:FF:000035">
    <property type="entry name" value="Pancreas-specific transcription factor 1a"/>
    <property type="match status" value="1"/>
</dbReference>
<dbReference type="PANTHER" id="PTHR23349:SF112">
    <property type="entry name" value="48 RELATED 1, ISOFORM B"/>
    <property type="match status" value="1"/>
</dbReference>
<accession>A0AAD5KN21</accession>
<dbReference type="EMBL" id="WJBH02000007">
    <property type="protein sequence ID" value="KAI9556264.1"/>
    <property type="molecule type" value="Genomic_DNA"/>
</dbReference>
<dbReference type="InterPro" id="IPR036638">
    <property type="entry name" value="HLH_DNA-bd_sf"/>
</dbReference>
<dbReference type="InterPro" id="IPR050283">
    <property type="entry name" value="E-box_TF_Regulators"/>
</dbReference>
<protein>
    <submittedName>
        <fullName evidence="7">Pancreas transcription factor 1 subunit alpha</fullName>
    </submittedName>
</protein>
<keyword evidence="2" id="KW-0238">DNA-binding</keyword>
<evidence type="ECO:0000313" key="7">
    <source>
        <dbReference type="EMBL" id="KAI9556264.1"/>
    </source>
</evidence>
<comment type="caution">
    <text evidence="7">The sequence shown here is derived from an EMBL/GenBank/DDBJ whole genome shotgun (WGS) entry which is preliminary data.</text>
</comment>
<evidence type="ECO:0000256" key="3">
    <source>
        <dbReference type="ARBA" id="ARBA00023163"/>
    </source>
</evidence>
<dbReference type="GO" id="GO:0000981">
    <property type="term" value="F:DNA-binding transcription factor activity, RNA polymerase II-specific"/>
    <property type="evidence" value="ECO:0007669"/>
    <property type="project" value="TreeGrafter"/>
</dbReference>
<dbReference type="Proteomes" id="UP000820818">
    <property type="component" value="Linkage Group LG7"/>
</dbReference>
<evidence type="ECO:0000313" key="8">
    <source>
        <dbReference type="Proteomes" id="UP000820818"/>
    </source>
</evidence>
<proteinExistence type="predicted"/>
<dbReference type="SUPFAM" id="SSF47459">
    <property type="entry name" value="HLH, helix-loop-helix DNA-binding domain"/>
    <property type="match status" value="1"/>
</dbReference>
<dbReference type="InterPro" id="IPR011598">
    <property type="entry name" value="bHLH_dom"/>
</dbReference>
<gene>
    <name evidence="7" type="ORF">GHT06_018838</name>
</gene>
<feature type="compositionally biased region" description="Basic and acidic residues" evidence="5">
    <location>
        <begin position="231"/>
        <end position="241"/>
    </location>
</feature>
<dbReference type="GO" id="GO:0046983">
    <property type="term" value="F:protein dimerization activity"/>
    <property type="evidence" value="ECO:0007669"/>
    <property type="project" value="InterPro"/>
</dbReference>
<evidence type="ECO:0000259" key="6">
    <source>
        <dbReference type="PROSITE" id="PS50888"/>
    </source>
</evidence>
<evidence type="ECO:0000256" key="1">
    <source>
        <dbReference type="ARBA" id="ARBA00023015"/>
    </source>
</evidence>
<keyword evidence="8" id="KW-1185">Reference proteome</keyword>
<feature type="region of interest" description="Disordered" evidence="5">
    <location>
        <begin position="35"/>
        <end position="113"/>
    </location>
</feature>
<dbReference type="CDD" id="cd11417">
    <property type="entry name" value="bHLH_TS_PTF1A"/>
    <property type="match status" value="1"/>
</dbReference>
<dbReference type="PANTHER" id="PTHR23349">
    <property type="entry name" value="BASIC HELIX-LOOP-HELIX TRANSCRIPTION FACTOR, TWIST"/>
    <property type="match status" value="1"/>
</dbReference>
<keyword evidence="3" id="KW-0804">Transcription</keyword>
<organism evidence="7 8">
    <name type="scientific">Daphnia sinensis</name>
    <dbReference type="NCBI Taxonomy" id="1820382"/>
    <lineage>
        <taxon>Eukaryota</taxon>
        <taxon>Metazoa</taxon>
        <taxon>Ecdysozoa</taxon>
        <taxon>Arthropoda</taxon>
        <taxon>Crustacea</taxon>
        <taxon>Branchiopoda</taxon>
        <taxon>Diplostraca</taxon>
        <taxon>Cladocera</taxon>
        <taxon>Anomopoda</taxon>
        <taxon>Daphniidae</taxon>
        <taxon>Daphnia</taxon>
        <taxon>Daphnia similis group</taxon>
    </lineage>
</organism>
<dbReference type="PROSITE" id="PS50888">
    <property type="entry name" value="BHLH"/>
    <property type="match status" value="1"/>
</dbReference>
<feature type="compositionally biased region" description="Basic and acidic residues" evidence="5">
    <location>
        <begin position="64"/>
        <end position="73"/>
    </location>
</feature>
<evidence type="ECO:0000256" key="4">
    <source>
        <dbReference type="ARBA" id="ARBA00023242"/>
    </source>
</evidence>
<evidence type="ECO:0000256" key="5">
    <source>
        <dbReference type="SAM" id="MobiDB-lite"/>
    </source>
</evidence>
<name>A0AAD5KN21_9CRUS</name>
<reference evidence="7 8" key="1">
    <citation type="submission" date="2022-05" db="EMBL/GenBank/DDBJ databases">
        <title>A multi-omics perspective on studying reproductive biology in Daphnia sinensis.</title>
        <authorList>
            <person name="Jia J."/>
        </authorList>
    </citation>
    <scope>NUCLEOTIDE SEQUENCE [LARGE SCALE GENOMIC DNA]</scope>
    <source>
        <strain evidence="7 8">WSL</strain>
    </source>
</reference>
<feature type="region of interest" description="Disordered" evidence="5">
    <location>
        <begin position="231"/>
        <end position="251"/>
    </location>
</feature>
<feature type="compositionally biased region" description="Low complexity" evidence="5">
    <location>
        <begin position="74"/>
        <end position="93"/>
    </location>
</feature>
<dbReference type="GO" id="GO:0000977">
    <property type="term" value="F:RNA polymerase II transcription regulatory region sequence-specific DNA binding"/>
    <property type="evidence" value="ECO:0007669"/>
    <property type="project" value="TreeGrafter"/>
</dbReference>